<keyword evidence="3" id="KW-0808">Transferase</keyword>
<name>A0A235B719_9BACL</name>
<dbReference type="PANTHER" id="PTHR43591">
    <property type="entry name" value="METHYLTRANSFERASE"/>
    <property type="match status" value="1"/>
</dbReference>
<dbReference type="InterPro" id="IPR029063">
    <property type="entry name" value="SAM-dependent_MTases_sf"/>
</dbReference>
<dbReference type="Proteomes" id="UP000215459">
    <property type="component" value="Unassembled WGS sequence"/>
</dbReference>
<dbReference type="Pfam" id="PF13847">
    <property type="entry name" value="Methyltransf_31"/>
    <property type="match status" value="1"/>
</dbReference>
<dbReference type="CDD" id="cd02440">
    <property type="entry name" value="AdoMet_MTases"/>
    <property type="match status" value="1"/>
</dbReference>
<gene>
    <name evidence="3" type="ORF">CHM34_08255</name>
</gene>
<comment type="caution">
    <text evidence="3">The sequence shown here is derived from an EMBL/GenBank/DDBJ whole genome shotgun (WGS) entry which is preliminary data.</text>
</comment>
<dbReference type="SUPFAM" id="SSF53335">
    <property type="entry name" value="S-adenosyl-L-methionine-dependent methyltransferases"/>
    <property type="match status" value="1"/>
</dbReference>
<dbReference type="PANTHER" id="PTHR43591:SF24">
    <property type="entry name" value="2-METHOXY-6-POLYPRENYL-1,4-BENZOQUINOL METHYLASE, MITOCHONDRIAL"/>
    <property type="match status" value="1"/>
</dbReference>
<dbReference type="AlphaFoldDB" id="A0A235B719"/>
<evidence type="ECO:0000313" key="3">
    <source>
        <dbReference type="EMBL" id="OYD08094.1"/>
    </source>
</evidence>
<keyword evidence="4" id="KW-1185">Reference proteome</keyword>
<keyword evidence="3" id="KW-0489">Methyltransferase</keyword>
<dbReference type="OrthoDB" id="9784101at2"/>
<sequence>MDDRKFDPNKSDRLDSPERKRQLPPETILKELPIKKSEKVLDLGAGTGYFTFPVAQLTDETVYALDIEPKMLDILATRTKEHKAKNVKILKGDIQQIPLGTQEVDHILASLVLHEVDLIKTLKEIKRVLKPNGTCLCLEWERKESNEGPPLHHRVKSTNMEQSMEAVGLIPVQISSPTEDHYMILAKKR</sequence>
<dbReference type="GO" id="GO:0008168">
    <property type="term" value="F:methyltransferase activity"/>
    <property type="evidence" value="ECO:0007669"/>
    <property type="project" value="UniProtKB-KW"/>
</dbReference>
<evidence type="ECO:0000259" key="2">
    <source>
        <dbReference type="Pfam" id="PF13847"/>
    </source>
</evidence>
<dbReference type="RefSeq" id="WP_094264128.1">
    <property type="nucleotide sequence ID" value="NZ_NOWF01000004.1"/>
</dbReference>
<evidence type="ECO:0000313" key="4">
    <source>
        <dbReference type="Proteomes" id="UP000215459"/>
    </source>
</evidence>
<feature type="domain" description="Methyltransferase" evidence="2">
    <location>
        <begin position="34"/>
        <end position="158"/>
    </location>
</feature>
<protein>
    <submittedName>
        <fullName evidence="3">SAM-dependent methyltransferase</fullName>
    </submittedName>
</protein>
<dbReference type="GO" id="GO:0032259">
    <property type="term" value="P:methylation"/>
    <property type="evidence" value="ECO:0007669"/>
    <property type="project" value="UniProtKB-KW"/>
</dbReference>
<dbReference type="EMBL" id="NOWF01000004">
    <property type="protein sequence ID" value="OYD08094.1"/>
    <property type="molecule type" value="Genomic_DNA"/>
</dbReference>
<feature type="region of interest" description="Disordered" evidence="1">
    <location>
        <begin position="1"/>
        <end position="25"/>
    </location>
</feature>
<dbReference type="Gene3D" id="3.40.50.150">
    <property type="entry name" value="Vaccinia Virus protein VP39"/>
    <property type="match status" value="1"/>
</dbReference>
<evidence type="ECO:0000256" key="1">
    <source>
        <dbReference type="SAM" id="MobiDB-lite"/>
    </source>
</evidence>
<proteinExistence type="predicted"/>
<organism evidence="3 4">
    <name type="scientific">Paludifilum halophilum</name>
    <dbReference type="NCBI Taxonomy" id="1642702"/>
    <lineage>
        <taxon>Bacteria</taxon>
        <taxon>Bacillati</taxon>
        <taxon>Bacillota</taxon>
        <taxon>Bacilli</taxon>
        <taxon>Bacillales</taxon>
        <taxon>Thermoactinomycetaceae</taxon>
        <taxon>Paludifilum</taxon>
    </lineage>
</organism>
<dbReference type="InterPro" id="IPR025714">
    <property type="entry name" value="Methyltranfer_dom"/>
</dbReference>
<reference evidence="3 4" key="1">
    <citation type="submission" date="2017-07" db="EMBL/GenBank/DDBJ databases">
        <title>The genome sequence of Paludifilum halophilum highlights mechanisms for microbial adaptation to high salt environemnts.</title>
        <authorList>
            <person name="Belbahri L."/>
        </authorList>
    </citation>
    <scope>NUCLEOTIDE SEQUENCE [LARGE SCALE GENOMIC DNA]</scope>
    <source>
        <strain evidence="3 4">DSM 102817</strain>
    </source>
</reference>
<accession>A0A235B719</accession>